<dbReference type="Proteomes" id="UP001370490">
    <property type="component" value="Unassembled WGS sequence"/>
</dbReference>
<dbReference type="GO" id="GO:0003723">
    <property type="term" value="F:RNA binding"/>
    <property type="evidence" value="ECO:0007669"/>
    <property type="project" value="InterPro"/>
</dbReference>
<feature type="domain" description="DYW" evidence="4">
    <location>
        <begin position="129"/>
        <end position="214"/>
    </location>
</feature>
<dbReference type="InterPro" id="IPR002885">
    <property type="entry name" value="PPR_rpt"/>
</dbReference>
<keyword evidence="6" id="KW-1185">Reference proteome</keyword>
<dbReference type="EMBL" id="JBAMMX010000028">
    <property type="protein sequence ID" value="KAK6912242.1"/>
    <property type="molecule type" value="Genomic_DNA"/>
</dbReference>
<dbReference type="AlphaFoldDB" id="A0AAN8YTM3"/>
<protein>
    <submittedName>
        <fullName evidence="5">DYW domain</fullName>
    </submittedName>
</protein>
<dbReference type="Gene3D" id="1.25.40.10">
    <property type="entry name" value="Tetratricopeptide repeat domain"/>
    <property type="match status" value="1"/>
</dbReference>
<comment type="caution">
    <text evidence="5">The sequence shown here is derived from an EMBL/GenBank/DDBJ whole genome shotgun (WGS) entry which is preliminary data.</text>
</comment>
<dbReference type="InterPro" id="IPR046960">
    <property type="entry name" value="PPR_At4g14850-like_plant"/>
</dbReference>
<dbReference type="Pfam" id="PF01535">
    <property type="entry name" value="PPR"/>
    <property type="match status" value="2"/>
</dbReference>
<accession>A0AAN8YTM3</accession>
<gene>
    <name evidence="5" type="ORF">RJ641_024335</name>
</gene>
<dbReference type="InterPro" id="IPR011990">
    <property type="entry name" value="TPR-like_helical_dom_sf"/>
</dbReference>
<evidence type="ECO:0000259" key="4">
    <source>
        <dbReference type="Pfam" id="PF14432"/>
    </source>
</evidence>
<name>A0AAN8YTM3_9MAGN</name>
<organism evidence="5 6">
    <name type="scientific">Dillenia turbinata</name>
    <dbReference type="NCBI Taxonomy" id="194707"/>
    <lineage>
        <taxon>Eukaryota</taxon>
        <taxon>Viridiplantae</taxon>
        <taxon>Streptophyta</taxon>
        <taxon>Embryophyta</taxon>
        <taxon>Tracheophyta</taxon>
        <taxon>Spermatophyta</taxon>
        <taxon>Magnoliopsida</taxon>
        <taxon>eudicotyledons</taxon>
        <taxon>Gunneridae</taxon>
        <taxon>Pentapetalae</taxon>
        <taxon>Dilleniales</taxon>
        <taxon>Dilleniaceae</taxon>
        <taxon>Dillenia</taxon>
    </lineage>
</organism>
<comment type="similarity">
    <text evidence="1">Belongs to the PPR family. PCMP-H subfamily.</text>
</comment>
<dbReference type="NCBIfam" id="TIGR00756">
    <property type="entry name" value="PPR"/>
    <property type="match status" value="1"/>
</dbReference>
<evidence type="ECO:0000313" key="6">
    <source>
        <dbReference type="Proteomes" id="UP001370490"/>
    </source>
</evidence>
<dbReference type="InterPro" id="IPR032867">
    <property type="entry name" value="DYW_dom"/>
</dbReference>
<proteinExistence type="inferred from homology"/>
<evidence type="ECO:0000313" key="5">
    <source>
        <dbReference type="EMBL" id="KAK6912242.1"/>
    </source>
</evidence>
<evidence type="ECO:0000256" key="1">
    <source>
        <dbReference type="ARBA" id="ARBA00006643"/>
    </source>
</evidence>
<evidence type="ECO:0000256" key="2">
    <source>
        <dbReference type="ARBA" id="ARBA00022737"/>
    </source>
</evidence>
<feature type="repeat" description="PPR" evidence="3">
    <location>
        <begin position="5"/>
        <end position="39"/>
    </location>
</feature>
<dbReference type="PROSITE" id="PS51375">
    <property type="entry name" value="PPR"/>
    <property type="match status" value="1"/>
</dbReference>
<keyword evidence="2" id="KW-0677">Repeat</keyword>
<reference evidence="5 6" key="1">
    <citation type="submission" date="2023-12" db="EMBL/GenBank/DDBJ databases">
        <title>A high-quality genome assembly for Dillenia turbinata (Dilleniales).</title>
        <authorList>
            <person name="Chanderbali A."/>
        </authorList>
    </citation>
    <scope>NUCLEOTIDE SEQUENCE [LARGE SCALE GENOMIC DNA]</scope>
    <source>
        <strain evidence="5">LSX21</strain>
        <tissue evidence="5">Leaf</tissue>
    </source>
</reference>
<dbReference type="GO" id="GO:0009451">
    <property type="term" value="P:RNA modification"/>
    <property type="evidence" value="ECO:0007669"/>
    <property type="project" value="InterPro"/>
</dbReference>
<sequence length="228" mass="25517">MVEPNLILQNALIDMYAACGKMDATLRVFESMKNRDVVSWTAIVRGFTKLGQIDLAQKDKFSWTAVIVGLAINGCGEALDMGIKKIPGCSTIEMNRIVHEFLAGYELHAQSNDIYVKLEKMAEDLKKAGYMPDKLAVFLNIGEEEKENALYCHSGKLAMAFGLINSKPGVAIRILKNIRMCVDCHNVAKLVSKMYEREVIIRDQTRSHHFRHGTLKITGEATILDDLL</sequence>
<dbReference type="GO" id="GO:0008270">
    <property type="term" value="F:zinc ion binding"/>
    <property type="evidence" value="ECO:0007669"/>
    <property type="project" value="InterPro"/>
</dbReference>
<dbReference type="PANTHER" id="PTHR47926">
    <property type="entry name" value="PENTATRICOPEPTIDE REPEAT-CONTAINING PROTEIN"/>
    <property type="match status" value="1"/>
</dbReference>
<dbReference type="Pfam" id="PF14432">
    <property type="entry name" value="DYW_deaminase"/>
    <property type="match status" value="1"/>
</dbReference>
<evidence type="ECO:0000256" key="3">
    <source>
        <dbReference type="PROSITE-ProRule" id="PRU00708"/>
    </source>
</evidence>